<dbReference type="AlphaFoldDB" id="A0A2A6BP36"/>
<accession>A0A8R1UKK1</accession>
<organism evidence="1 2">
    <name type="scientific">Pristionchus pacificus</name>
    <name type="common">Parasitic nematode worm</name>
    <dbReference type="NCBI Taxonomy" id="54126"/>
    <lineage>
        <taxon>Eukaryota</taxon>
        <taxon>Metazoa</taxon>
        <taxon>Ecdysozoa</taxon>
        <taxon>Nematoda</taxon>
        <taxon>Chromadorea</taxon>
        <taxon>Rhabditida</taxon>
        <taxon>Rhabditina</taxon>
        <taxon>Diplogasteromorpha</taxon>
        <taxon>Diplogasteroidea</taxon>
        <taxon>Neodiplogasteridae</taxon>
        <taxon>Pristionchus</taxon>
    </lineage>
</organism>
<accession>A0A2A6BP36</accession>
<gene>
    <name evidence="1" type="primary">WBGene00204748</name>
</gene>
<sequence>MKELSNSRLTMPGSELFRDLYQLTSGHAHSTIDEATYMRSFAQLWLDVERCCSMLLHLLQSLNRMSIMFDCETPWPTEAITAAIEALAMDEAPISRIDRLRAENDERSASITSRRNMRFRDEWRLINI</sequence>
<proteinExistence type="predicted"/>
<dbReference type="EnsemblMetazoa" id="PPA31884.1">
    <property type="protein sequence ID" value="PPA31884.1"/>
    <property type="gene ID" value="WBGene00204748"/>
</dbReference>
<protein>
    <submittedName>
        <fullName evidence="1">Uncharacterized protein</fullName>
    </submittedName>
</protein>
<evidence type="ECO:0000313" key="1">
    <source>
        <dbReference type="EnsemblMetazoa" id="PPA31884.1"/>
    </source>
</evidence>
<reference evidence="1" key="2">
    <citation type="submission" date="2022-06" db="UniProtKB">
        <authorList>
            <consortium name="EnsemblMetazoa"/>
        </authorList>
    </citation>
    <scope>IDENTIFICATION</scope>
    <source>
        <strain evidence="1">PS312</strain>
    </source>
</reference>
<dbReference type="Proteomes" id="UP000005239">
    <property type="component" value="Unassembled WGS sequence"/>
</dbReference>
<evidence type="ECO:0000313" key="2">
    <source>
        <dbReference type="Proteomes" id="UP000005239"/>
    </source>
</evidence>
<name>A0A2A6BP36_PRIPA</name>
<reference evidence="2" key="1">
    <citation type="journal article" date="2008" name="Nat. Genet.">
        <title>The Pristionchus pacificus genome provides a unique perspective on nematode lifestyle and parasitism.</title>
        <authorList>
            <person name="Dieterich C."/>
            <person name="Clifton S.W."/>
            <person name="Schuster L.N."/>
            <person name="Chinwalla A."/>
            <person name="Delehaunty K."/>
            <person name="Dinkelacker I."/>
            <person name="Fulton L."/>
            <person name="Fulton R."/>
            <person name="Godfrey J."/>
            <person name="Minx P."/>
            <person name="Mitreva M."/>
            <person name="Roeseler W."/>
            <person name="Tian H."/>
            <person name="Witte H."/>
            <person name="Yang S.P."/>
            <person name="Wilson R.K."/>
            <person name="Sommer R.J."/>
        </authorList>
    </citation>
    <scope>NUCLEOTIDE SEQUENCE [LARGE SCALE GENOMIC DNA]</scope>
    <source>
        <strain evidence="2">PS312</strain>
    </source>
</reference>
<keyword evidence="2" id="KW-1185">Reference proteome</keyword>